<accession>A0ABC8TP96</accession>
<keyword evidence="1" id="KW-1133">Transmembrane helix</keyword>
<evidence type="ECO:0000313" key="2">
    <source>
        <dbReference type="EMBL" id="CAK9155030.1"/>
    </source>
</evidence>
<name>A0ABC8TP96_9AQUA</name>
<reference evidence="3 4" key="1">
    <citation type="submission" date="2024-02" db="EMBL/GenBank/DDBJ databases">
        <authorList>
            <person name="Vignale AGUSTIN F."/>
            <person name="Sosa J E."/>
            <person name="Modenutti C."/>
        </authorList>
    </citation>
    <scope>NUCLEOTIDE SEQUENCE [LARGE SCALE GENOMIC DNA]</scope>
</reference>
<dbReference type="Proteomes" id="UP001642360">
    <property type="component" value="Unassembled WGS sequence"/>
</dbReference>
<dbReference type="AlphaFoldDB" id="A0ABC8TP96"/>
<feature type="transmembrane region" description="Helical" evidence="1">
    <location>
        <begin position="21"/>
        <end position="41"/>
    </location>
</feature>
<sequence length="139" mass="15659">MSKVDGSFKYNPVGVNFLTECAKVLFAIVMLVIQVHLAFFLTSTSKYYLFCFHVFLEGNVSHIMQCGLCISKARRQKVGEKPLLSISTFVQENLYSLALYADKDTCWIAAQLIDTAALQESIAVFFSLSHDEEIMPKEC</sequence>
<keyword evidence="1" id="KW-0812">Transmembrane</keyword>
<keyword evidence="1" id="KW-0472">Membrane</keyword>
<keyword evidence="4" id="KW-1185">Reference proteome</keyword>
<evidence type="ECO:0000256" key="1">
    <source>
        <dbReference type="SAM" id="Phobius"/>
    </source>
</evidence>
<organism evidence="3 4">
    <name type="scientific">Ilex paraguariensis</name>
    <name type="common">yerba mate</name>
    <dbReference type="NCBI Taxonomy" id="185542"/>
    <lineage>
        <taxon>Eukaryota</taxon>
        <taxon>Viridiplantae</taxon>
        <taxon>Streptophyta</taxon>
        <taxon>Embryophyta</taxon>
        <taxon>Tracheophyta</taxon>
        <taxon>Spermatophyta</taxon>
        <taxon>Magnoliopsida</taxon>
        <taxon>eudicotyledons</taxon>
        <taxon>Gunneridae</taxon>
        <taxon>Pentapetalae</taxon>
        <taxon>asterids</taxon>
        <taxon>campanulids</taxon>
        <taxon>Aquifoliales</taxon>
        <taxon>Aquifoliaceae</taxon>
        <taxon>Ilex</taxon>
    </lineage>
</organism>
<protein>
    <submittedName>
        <fullName evidence="3">Uncharacterized protein</fullName>
    </submittedName>
</protein>
<comment type="caution">
    <text evidence="3">The sequence shown here is derived from an EMBL/GenBank/DDBJ whole genome shotgun (WGS) entry which is preliminary data.</text>
</comment>
<dbReference type="EMBL" id="CAUOFW020002624">
    <property type="protein sequence ID" value="CAK9155030.1"/>
    <property type="molecule type" value="Genomic_DNA"/>
</dbReference>
<dbReference type="EMBL" id="CAUOFW020005702">
    <property type="protein sequence ID" value="CAK9171289.1"/>
    <property type="molecule type" value="Genomic_DNA"/>
</dbReference>
<gene>
    <name evidence="2" type="ORF">ILEXP_LOCUS23401</name>
    <name evidence="3" type="ORF">ILEXP_LOCUS40843</name>
</gene>
<evidence type="ECO:0000313" key="4">
    <source>
        <dbReference type="Proteomes" id="UP001642360"/>
    </source>
</evidence>
<evidence type="ECO:0000313" key="3">
    <source>
        <dbReference type="EMBL" id="CAK9171289.1"/>
    </source>
</evidence>
<proteinExistence type="predicted"/>